<keyword evidence="6" id="KW-0539">Nucleus</keyword>
<dbReference type="GO" id="GO:0071013">
    <property type="term" value="C:catalytic step 2 spliceosome"/>
    <property type="evidence" value="ECO:0007669"/>
    <property type="project" value="TreeGrafter"/>
</dbReference>
<keyword evidence="3" id="KW-0507">mRNA processing</keyword>
<dbReference type="OrthoDB" id="205794at2759"/>
<proteinExistence type="inferred from homology"/>
<dbReference type="GO" id="GO:0000974">
    <property type="term" value="C:Prp19 complex"/>
    <property type="evidence" value="ECO:0007669"/>
    <property type="project" value="TreeGrafter"/>
</dbReference>
<keyword evidence="10" id="KW-1185">Reference proteome</keyword>
<evidence type="ECO:0000256" key="8">
    <source>
        <dbReference type="SAM" id="MobiDB-lite"/>
    </source>
</evidence>
<dbReference type="AlphaFoldDB" id="A0A1Y2ED26"/>
<reference evidence="9 10" key="1">
    <citation type="submission" date="2016-07" db="EMBL/GenBank/DDBJ databases">
        <title>Pervasive Adenine N6-methylation of Active Genes in Fungi.</title>
        <authorList>
            <consortium name="DOE Joint Genome Institute"/>
            <person name="Mondo S.J."/>
            <person name="Dannebaum R.O."/>
            <person name="Kuo R.C."/>
            <person name="Labutti K."/>
            <person name="Haridas S."/>
            <person name="Kuo A."/>
            <person name="Salamov A."/>
            <person name="Ahrendt S.R."/>
            <person name="Lipzen A."/>
            <person name="Sullivan W."/>
            <person name="Andreopoulos W.B."/>
            <person name="Clum A."/>
            <person name="Lindquist E."/>
            <person name="Daum C."/>
            <person name="Ramamoorthy G.K."/>
            <person name="Gryganskyi A."/>
            <person name="Culley D."/>
            <person name="Magnuson J.K."/>
            <person name="James T.Y."/>
            <person name="O'Malley M.A."/>
            <person name="Stajich J.E."/>
            <person name="Spatafora J.W."/>
            <person name="Visel A."/>
            <person name="Grigoriev I.V."/>
        </authorList>
    </citation>
    <scope>NUCLEOTIDE SEQUENCE [LARGE SCALE GENOMIC DNA]</scope>
    <source>
        <strain evidence="9 10">CBS 129021</strain>
    </source>
</reference>
<keyword evidence="7" id="KW-0175">Coiled coil</keyword>
<dbReference type="Proteomes" id="UP000193689">
    <property type="component" value="Unassembled WGS sequence"/>
</dbReference>
<evidence type="ECO:0000256" key="1">
    <source>
        <dbReference type="ARBA" id="ARBA00004123"/>
    </source>
</evidence>
<evidence type="ECO:0000256" key="4">
    <source>
        <dbReference type="ARBA" id="ARBA00022728"/>
    </source>
</evidence>
<dbReference type="GO" id="GO:0071011">
    <property type="term" value="C:precatalytic spliceosome"/>
    <property type="evidence" value="ECO:0007669"/>
    <property type="project" value="TreeGrafter"/>
</dbReference>
<keyword evidence="4" id="KW-0747">Spliceosome</keyword>
<comment type="subcellular location">
    <subcellularLocation>
        <location evidence="1">Nucleus</location>
    </subcellularLocation>
</comment>
<organism evidence="9 10">
    <name type="scientific">Pseudomassariella vexata</name>
    <dbReference type="NCBI Taxonomy" id="1141098"/>
    <lineage>
        <taxon>Eukaryota</taxon>
        <taxon>Fungi</taxon>
        <taxon>Dikarya</taxon>
        <taxon>Ascomycota</taxon>
        <taxon>Pezizomycotina</taxon>
        <taxon>Sordariomycetes</taxon>
        <taxon>Xylariomycetidae</taxon>
        <taxon>Amphisphaeriales</taxon>
        <taxon>Pseudomassariaceae</taxon>
        <taxon>Pseudomassariella</taxon>
    </lineage>
</organism>
<dbReference type="STRING" id="1141098.A0A1Y2ED26"/>
<dbReference type="GeneID" id="63771636"/>
<evidence type="ECO:0000256" key="3">
    <source>
        <dbReference type="ARBA" id="ARBA00022664"/>
    </source>
</evidence>
<evidence type="ECO:0000313" key="10">
    <source>
        <dbReference type="Proteomes" id="UP000193689"/>
    </source>
</evidence>
<dbReference type="GO" id="GO:0006397">
    <property type="term" value="P:mRNA processing"/>
    <property type="evidence" value="ECO:0007669"/>
    <property type="project" value="UniProtKB-KW"/>
</dbReference>
<comment type="caution">
    <text evidence="9">The sequence shown here is derived from an EMBL/GenBank/DDBJ whole genome shotgun (WGS) entry which is preliminary data.</text>
</comment>
<feature type="region of interest" description="Disordered" evidence="8">
    <location>
        <begin position="1"/>
        <end position="47"/>
    </location>
</feature>
<dbReference type="EMBL" id="MCFJ01000003">
    <property type="protein sequence ID" value="ORY68715.1"/>
    <property type="molecule type" value="Genomic_DNA"/>
</dbReference>
<evidence type="ECO:0000256" key="6">
    <source>
        <dbReference type="ARBA" id="ARBA00023242"/>
    </source>
</evidence>
<gene>
    <name evidence="9" type="ORF">BCR38DRAFT_336000</name>
</gene>
<sequence>MSVKTTVHESLPYIDREPTPAQRAAAQSLIDADLSSTTSSEPAVPHPSLPAAYTPAFTPLLTQELTRAATGEPLKAIDLHRYETLELPSSSSSSSSPSLPELQSLLAKAYTQNTYLRSRYTHLSLLDSFGKNAWLVGNWQTEMELQMLEKELADAKRDIDLVNIGRKRMQEEHGEELKGLEETWKRGVGRVLETEVAAQQLRGEILEKRRSGYS</sequence>
<dbReference type="GO" id="GO:0008380">
    <property type="term" value="P:RNA splicing"/>
    <property type="evidence" value="ECO:0007669"/>
    <property type="project" value="UniProtKB-KW"/>
</dbReference>
<keyword evidence="5" id="KW-0508">mRNA splicing</keyword>
<feature type="coiled-coil region" evidence="7">
    <location>
        <begin position="138"/>
        <end position="165"/>
    </location>
</feature>
<dbReference type="Pfam" id="PF05700">
    <property type="entry name" value="BCAS2"/>
    <property type="match status" value="1"/>
</dbReference>
<evidence type="ECO:0000256" key="5">
    <source>
        <dbReference type="ARBA" id="ARBA00023187"/>
    </source>
</evidence>
<evidence type="ECO:0000256" key="7">
    <source>
        <dbReference type="SAM" id="Coils"/>
    </source>
</evidence>
<evidence type="ECO:0000256" key="2">
    <source>
        <dbReference type="ARBA" id="ARBA00010788"/>
    </source>
</evidence>
<dbReference type="PANTHER" id="PTHR13296">
    <property type="entry name" value="BCAS2 PROTEIN"/>
    <property type="match status" value="1"/>
</dbReference>
<evidence type="ECO:0000313" key="9">
    <source>
        <dbReference type="EMBL" id="ORY68715.1"/>
    </source>
</evidence>
<comment type="similarity">
    <text evidence="2">Belongs to the SPF27 family.</text>
</comment>
<dbReference type="PANTHER" id="PTHR13296:SF0">
    <property type="entry name" value="PRE-MRNA-SPLICING FACTOR SPF27"/>
    <property type="match status" value="1"/>
</dbReference>
<accession>A0A1Y2ED26</accession>
<protein>
    <submittedName>
        <fullName evidence="9">Pre-mRNA-splicing factor SPF27</fullName>
    </submittedName>
</protein>
<dbReference type="InParanoid" id="A0A1Y2ED26"/>
<name>A0A1Y2ED26_9PEZI</name>
<dbReference type="InterPro" id="IPR008409">
    <property type="entry name" value="SPF27"/>
</dbReference>
<dbReference type="RefSeq" id="XP_040719002.1">
    <property type="nucleotide sequence ID" value="XM_040855424.1"/>
</dbReference>